<dbReference type="OrthoDB" id="5902884at2"/>
<dbReference type="AlphaFoldDB" id="A0A6C1KGE5"/>
<dbReference type="GeneID" id="95774462"/>
<dbReference type="Proteomes" id="UP000305131">
    <property type="component" value="Unassembled WGS sequence"/>
</dbReference>
<name>A0A6C1KGE5_XANAU</name>
<organism evidence="1 2">
    <name type="scientific">Xanthobacter autotrophicus</name>
    <dbReference type="NCBI Taxonomy" id="280"/>
    <lineage>
        <taxon>Bacteria</taxon>
        <taxon>Pseudomonadati</taxon>
        <taxon>Pseudomonadota</taxon>
        <taxon>Alphaproteobacteria</taxon>
        <taxon>Hyphomicrobiales</taxon>
        <taxon>Xanthobacteraceae</taxon>
        <taxon>Xanthobacter</taxon>
    </lineage>
</organism>
<dbReference type="CDD" id="cd22656">
    <property type="entry name" value="ClyA_Cry6Aa-like"/>
    <property type="match status" value="1"/>
</dbReference>
<dbReference type="RefSeq" id="WP_138399997.1">
    <property type="nucleotide sequence ID" value="NZ_JBAFVI010000004.1"/>
</dbReference>
<protein>
    <submittedName>
        <fullName evidence="1">Uncharacterized protein</fullName>
    </submittedName>
</protein>
<sequence>MPADGNDGHAELEALVSPKVDEKGNPVLSPLKQGWHYLQVYLNYGVRLPTDDADLRIVLANASLGEMPYYASMKSGLSLIKTACKDFMTDGLPDMLGVGNDLKRFAENAVKGEGDLMGVVEQLVKDGDLDAAAELIKAMRDDAQAAVARTLRVEKSLGKFSGDLGDAAGKLEVAQGEIESDHSLQSATIAALQGDEKTAGSLAQLQKAKAELEDQYDHEVAVAATTPTYAWVGPPIGLIAAVVVAGVYGDRATKTLREVEQRRKDIADKSLELDKALRVRDVSRLAERTVANASRYTALAISHVQVVKTAWNGLGSDLQSIAGFLKASVRTGTAANNSPLISDRALTALLNNVEKKWAALYPNLVILTQAPYIKIDPNPSTMAEQAKAMDAAMTKKI</sequence>
<dbReference type="SUPFAM" id="SSF58100">
    <property type="entry name" value="Bacterial hemolysins"/>
    <property type="match status" value="1"/>
</dbReference>
<dbReference type="EMBL" id="VAUP01000028">
    <property type="protein sequence ID" value="TLX42637.1"/>
    <property type="molecule type" value="Genomic_DNA"/>
</dbReference>
<evidence type="ECO:0000313" key="1">
    <source>
        <dbReference type="EMBL" id="TLX42637.1"/>
    </source>
</evidence>
<proteinExistence type="predicted"/>
<accession>A0A6C1KGE5</accession>
<dbReference type="Gene3D" id="1.20.1170.10">
    <property type="match status" value="1"/>
</dbReference>
<gene>
    <name evidence="1" type="ORF">FBQ73_13450</name>
</gene>
<evidence type="ECO:0000313" key="2">
    <source>
        <dbReference type="Proteomes" id="UP000305131"/>
    </source>
</evidence>
<reference evidence="1 2" key="1">
    <citation type="submission" date="2019-05" db="EMBL/GenBank/DDBJ databases">
        <authorList>
            <person name="Zhou X."/>
        </authorList>
    </citation>
    <scope>NUCLEOTIDE SEQUENCE [LARGE SCALE GENOMIC DNA]</scope>
    <source>
        <strain evidence="1 2">DSM 432</strain>
    </source>
</reference>
<comment type="caution">
    <text evidence="1">The sequence shown here is derived from an EMBL/GenBank/DDBJ whole genome shotgun (WGS) entry which is preliminary data.</text>
</comment>